<accession>B0JLB9</accession>
<dbReference type="Proteomes" id="UP000001510">
    <property type="component" value="Chromosome"/>
</dbReference>
<reference evidence="1 2" key="1">
    <citation type="journal article" date="2007" name="DNA Res.">
        <title>Complete genomic structure of the bloom-forming toxic cyanobacterium Microcystis aeruginosa NIES-843.</title>
        <authorList>
            <person name="Kaneko T."/>
            <person name="Nakajima N."/>
            <person name="Okamoto S."/>
            <person name="Suzuki I."/>
            <person name="Tanabe Y."/>
            <person name="Tamaoki M."/>
            <person name="Nakamura Y."/>
            <person name="Kasai F."/>
            <person name="Watanabe A."/>
            <person name="Kawashima K."/>
            <person name="Kishida Y."/>
            <person name="Ono A."/>
            <person name="Shimizu Y."/>
            <person name="Takahashi C."/>
            <person name="Minami C."/>
            <person name="Fujishiro T."/>
            <person name="Kohara M."/>
            <person name="Katoh M."/>
            <person name="Nakazaki N."/>
            <person name="Nakayama S."/>
            <person name="Yamada M."/>
            <person name="Tabata S."/>
            <person name="Watanabe M.M."/>
        </authorList>
    </citation>
    <scope>NUCLEOTIDE SEQUENCE [LARGE SCALE GENOMIC DNA]</scope>
    <source>
        <strain evidence="2">NIES-843 / IAM M-247</strain>
    </source>
</reference>
<dbReference type="STRING" id="449447.MAE_62960"/>
<sequence length="56" mass="6664">MQVSIAPTKKKIFVRRFTLKESVIKIYRAIILIRKYFTQSRPDKQNGSPLLANHYR</sequence>
<dbReference type="EnsemblBacteria" id="BAG06118">
    <property type="protein sequence ID" value="BAG06118"/>
    <property type="gene ID" value="MAE_62960"/>
</dbReference>
<evidence type="ECO:0000313" key="2">
    <source>
        <dbReference type="Proteomes" id="UP000001510"/>
    </source>
</evidence>
<gene>
    <name evidence="1" type="ordered locus">MAE_62960</name>
</gene>
<protein>
    <submittedName>
        <fullName evidence="1">Uncharacterized protein</fullName>
    </submittedName>
</protein>
<dbReference type="KEGG" id="mar:MAE_62960"/>
<dbReference type="PaxDb" id="449447-MAE_62960"/>
<evidence type="ECO:0000313" key="1">
    <source>
        <dbReference type="EMBL" id="BAG06118.1"/>
    </source>
</evidence>
<dbReference type="EMBL" id="AP009552">
    <property type="protein sequence ID" value="BAG06118.1"/>
    <property type="molecule type" value="Genomic_DNA"/>
</dbReference>
<name>B0JLB9_MICAN</name>
<dbReference type="AlphaFoldDB" id="B0JLB9"/>
<organism evidence="1 2">
    <name type="scientific">Microcystis aeruginosa (strain NIES-843 / IAM M-2473)</name>
    <dbReference type="NCBI Taxonomy" id="449447"/>
    <lineage>
        <taxon>Bacteria</taxon>
        <taxon>Bacillati</taxon>
        <taxon>Cyanobacteriota</taxon>
        <taxon>Cyanophyceae</taxon>
        <taxon>Oscillatoriophycideae</taxon>
        <taxon>Chroococcales</taxon>
        <taxon>Microcystaceae</taxon>
        <taxon>Microcystis</taxon>
    </lineage>
</organism>
<proteinExistence type="predicted"/>
<keyword evidence="2" id="KW-1185">Reference proteome</keyword>
<dbReference type="HOGENOM" id="CLU_3009264_0_0_3"/>